<protein>
    <recommendedName>
        <fullName evidence="6">WEB family protein</fullName>
    </recommendedName>
</protein>
<dbReference type="STRING" id="109376.A0A0D3DSC9"/>
<feature type="coiled-coil region" evidence="3">
    <location>
        <begin position="159"/>
        <end position="196"/>
    </location>
</feature>
<dbReference type="GO" id="GO:0009904">
    <property type="term" value="P:chloroplast accumulation movement"/>
    <property type="evidence" value="ECO:0007669"/>
    <property type="project" value="TreeGrafter"/>
</dbReference>
<sequence>TIEENKQFSFTKQSLFTLSHLFLLPKFLSSSSSSVTLMAEPLCESSFVGDIDTSAPFESVREAATRFGGFGFWKPSSLSNIFEPSQNDVDEANIVASELEKELISKEGEALKVLKSLESIKGIVEELKSKLHRREDKENCDMSVLKELNQAKTNLCKTTEDLAAIRESVELLNKRLEEERAALEKTRERLNSKNAAEISKEIQRLSDDALEFSKTGEEARFAVDKAVCEIERTRSKIKAAELRLVAARKMKEAARAAEAVAIAEIKDVTRRRRRRETLQEEILEKIEETAQEIRSSKRTIEEGLERVNSAKMEEEETKWQWSERRRRSSSYKGKYKNRRETVLMDVNGLDMMMNGDGTSSSVAVLKPAMSIGQILSRKLLLADEAAMMMNGRVSLGQILGKTNVKERSGEGKEKEKRVNGKRKRFGLAKLSVMLNKECKNKKKKIVLNLK</sequence>
<dbReference type="GO" id="GO:0005829">
    <property type="term" value="C:cytosol"/>
    <property type="evidence" value="ECO:0007669"/>
    <property type="project" value="TreeGrafter"/>
</dbReference>
<feature type="coiled-coil region" evidence="3">
    <location>
        <begin position="223"/>
        <end position="257"/>
    </location>
</feature>
<dbReference type="Pfam" id="PF05701">
    <property type="entry name" value="WEMBL"/>
    <property type="match status" value="1"/>
</dbReference>
<dbReference type="PANTHER" id="PTHR32054">
    <property type="entry name" value="HEAVY CHAIN, PUTATIVE, EXPRESSED-RELATED-RELATED"/>
    <property type="match status" value="1"/>
</dbReference>
<reference evidence="4" key="2">
    <citation type="submission" date="2015-03" db="UniProtKB">
        <authorList>
            <consortium name="EnsemblPlants"/>
        </authorList>
    </citation>
    <scope>IDENTIFICATION</scope>
</reference>
<organism evidence="4 5">
    <name type="scientific">Brassica oleracea var. oleracea</name>
    <dbReference type="NCBI Taxonomy" id="109376"/>
    <lineage>
        <taxon>Eukaryota</taxon>
        <taxon>Viridiplantae</taxon>
        <taxon>Streptophyta</taxon>
        <taxon>Embryophyta</taxon>
        <taxon>Tracheophyta</taxon>
        <taxon>Spermatophyta</taxon>
        <taxon>Magnoliopsida</taxon>
        <taxon>eudicotyledons</taxon>
        <taxon>Gunneridae</taxon>
        <taxon>Pentapetalae</taxon>
        <taxon>rosids</taxon>
        <taxon>malvids</taxon>
        <taxon>Brassicales</taxon>
        <taxon>Brassicaceae</taxon>
        <taxon>Brassiceae</taxon>
        <taxon>Brassica</taxon>
    </lineage>
</organism>
<dbReference type="AlphaFoldDB" id="A0A0D3DSC9"/>
<dbReference type="InterPro" id="IPR008545">
    <property type="entry name" value="Web"/>
</dbReference>
<evidence type="ECO:0000313" key="5">
    <source>
        <dbReference type="Proteomes" id="UP000032141"/>
    </source>
</evidence>
<dbReference type="GO" id="GO:0009903">
    <property type="term" value="P:chloroplast avoidance movement"/>
    <property type="evidence" value="ECO:0007669"/>
    <property type="project" value="TreeGrafter"/>
</dbReference>
<dbReference type="eggNOG" id="ENOG502QSAB">
    <property type="taxonomic scope" value="Eukaryota"/>
</dbReference>
<name>A0A0D3DSC9_BRAOL</name>
<dbReference type="Proteomes" id="UP000032141">
    <property type="component" value="Chromosome C8"/>
</dbReference>
<evidence type="ECO:0000313" key="4">
    <source>
        <dbReference type="EnsemblPlants" id="Bo8g081370.1"/>
    </source>
</evidence>
<dbReference type="HOGENOM" id="CLU_017338_2_0_1"/>
<evidence type="ECO:0000256" key="3">
    <source>
        <dbReference type="SAM" id="Coils"/>
    </source>
</evidence>
<dbReference type="OMA" id="KWQWSER"/>
<reference evidence="4 5" key="1">
    <citation type="journal article" date="2014" name="Genome Biol.">
        <title>Transcriptome and methylome profiling reveals relics of genome dominance in the mesopolyploid Brassica oleracea.</title>
        <authorList>
            <person name="Parkin I.A."/>
            <person name="Koh C."/>
            <person name="Tang H."/>
            <person name="Robinson S.J."/>
            <person name="Kagale S."/>
            <person name="Clarke W.E."/>
            <person name="Town C.D."/>
            <person name="Nixon J."/>
            <person name="Krishnakumar V."/>
            <person name="Bidwell S.L."/>
            <person name="Denoeud F."/>
            <person name="Belcram H."/>
            <person name="Links M.G."/>
            <person name="Just J."/>
            <person name="Clarke C."/>
            <person name="Bender T."/>
            <person name="Huebert T."/>
            <person name="Mason A.S."/>
            <person name="Pires J.C."/>
            <person name="Barker G."/>
            <person name="Moore J."/>
            <person name="Walley P.G."/>
            <person name="Manoli S."/>
            <person name="Batley J."/>
            <person name="Edwards D."/>
            <person name="Nelson M.N."/>
            <person name="Wang X."/>
            <person name="Paterson A.H."/>
            <person name="King G."/>
            <person name="Bancroft I."/>
            <person name="Chalhoub B."/>
            <person name="Sharpe A.G."/>
        </authorList>
    </citation>
    <scope>NUCLEOTIDE SEQUENCE</scope>
    <source>
        <strain evidence="4 5">cv. TO1000</strain>
    </source>
</reference>
<dbReference type="Gramene" id="Bo8g081370.1">
    <property type="protein sequence ID" value="Bo8g081370.1"/>
    <property type="gene ID" value="Bo8g081370"/>
</dbReference>
<proteinExistence type="inferred from homology"/>
<dbReference type="PANTHER" id="PTHR32054:SF27">
    <property type="entry name" value="WEB FAMILY PROTEIN"/>
    <property type="match status" value="1"/>
</dbReference>
<evidence type="ECO:0000256" key="1">
    <source>
        <dbReference type="ARBA" id="ARBA00005485"/>
    </source>
</evidence>
<keyword evidence="2 3" id="KW-0175">Coiled coil</keyword>
<evidence type="ECO:0000256" key="2">
    <source>
        <dbReference type="ARBA" id="ARBA00023054"/>
    </source>
</evidence>
<comment type="similarity">
    <text evidence="1">Belongs to the WEB family.</text>
</comment>
<dbReference type="EnsemblPlants" id="Bo8g081370.1">
    <property type="protein sequence ID" value="Bo8g081370.1"/>
    <property type="gene ID" value="Bo8g081370"/>
</dbReference>
<accession>A0A0D3DSC9</accession>
<keyword evidence="5" id="KW-1185">Reference proteome</keyword>
<evidence type="ECO:0008006" key="6">
    <source>
        <dbReference type="Google" id="ProtNLM"/>
    </source>
</evidence>